<dbReference type="Pfam" id="PF03956">
    <property type="entry name" value="Lys_export"/>
    <property type="match status" value="1"/>
</dbReference>
<evidence type="ECO:0000313" key="2">
    <source>
        <dbReference type="EMBL" id="OGF09401.1"/>
    </source>
</evidence>
<organism evidence="2 3">
    <name type="scientific">Candidatus Edwardsbacteria bacterium GWF2_54_11</name>
    <dbReference type="NCBI Taxonomy" id="1817851"/>
    <lineage>
        <taxon>Bacteria</taxon>
        <taxon>Candidatus Edwardsiibacteriota</taxon>
    </lineage>
</organism>
<evidence type="ECO:0000256" key="1">
    <source>
        <dbReference type="SAM" id="Phobius"/>
    </source>
</evidence>
<gene>
    <name evidence="2" type="ORF">A2024_00470</name>
</gene>
<dbReference type="GO" id="GO:0005886">
    <property type="term" value="C:plasma membrane"/>
    <property type="evidence" value="ECO:0007669"/>
    <property type="project" value="TreeGrafter"/>
</dbReference>
<keyword evidence="1" id="KW-0472">Membrane</keyword>
<feature type="transmembrane region" description="Helical" evidence="1">
    <location>
        <begin position="175"/>
        <end position="198"/>
    </location>
</feature>
<evidence type="ECO:0008006" key="4">
    <source>
        <dbReference type="Google" id="ProtNLM"/>
    </source>
</evidence>
<accession>A0A1F5R665</accession>
<dbReference type="GO" id="GO:0015661">
    <property type="term" value="F:L-lysine efflux transmembrane transporter activity"/>
    <property type="evidence" value="ECO:0007669"/>
    <property type="project" value="InterPro"/>
</dbReference>
<feature type="transmembrane region" description="Helical" evidence="1">
    <location>
        <begin position="35"/>
        <end position="58"/>
    </location>
</feature>
<dbReference type="InterPro" id="IPR005642">
    <property type="entry name" value="LysO"/>
</dbReference>
<sequence length="200" mass="21273">MKNSLIIVGFFVLGTLAGIYPLLPEAWLNNDLSSYALYLLMFLVGASIGADQKAWAVLKSARLKIILVPLTVITGTLAGAAFASVFLKDISLRESLAVGAGFGYYSLSSIFIGQISGQALGVVALISNIFREIITLLGTPLLVRYFGKLAPIASGGATSMDTTLPVITRFTGKEYAIISVFSGVVLTILVPFLVTFILKF</sequence>
<feature type="transmembrane region" description="Helical" evidence="1">
    <location>
        <begin position="5"/>
        <end position="23"/>
    </location>
</feature>
<protein>
    <recommendedName>
        <fullName evidence="4">Lysine exporter LysO family protein</fullName>
    </recommendedName>
</protein>
<evidence type="ECO:0000313" key="3">
    <source>
        <dbReference type="Proteomes" id="UP000177230"/>
    </source>
</evidence>
<reference evidence="2 3" key="1">
    <citation type="journal article" date="2016" name="Nat. Commun.">
        <title>Thousands of microbial genomes shed light on interconnected biogeochemical processes in an aquifer system.</title>
        <authorList>
            <person name="Anantharaman K."/>
            <person name="Brown C.T."/>
            <person name="Hug L.A."/>
            <person name="Sharon I."/>
            <person name="Castelle C.J."/>
            <person name="Probst A.J."/>
            <person name="Thomas B.C."/>
            <person name="Singh A."/>
            <person name="Wilkins M.J."/>
            <person name="Karaoz U."/>
            <person name="Brodie E.L."/>
            <person name="Williams K.H."/>
            <person name="Hubbard S.S."/>
            <person name="Banfield J.F."/>
        </authorList>
    </citation>
    <scope>NUCLEOTIDE SEQUENCE [LARGE SCALE GENOMIC DNA]</scope>
</reference>
<feature type="transmembrane region" description="Helical" evidence="1">
    <location>
        <begin position="65"/>
        <end position="87"/>
    </location>
</feature>
<proteinExistence type="predicted"/>
<comment type="caution">
    <text evidence="2">The sequence shown here is derived from an EMBL/GenBank/DDBJ whole genome shotgun (WGS) entry which is preliminary data.</text>
</comment>
<dbReference type="PANTHER" id="PTHR35804">
    <property type="entry name" value="LYSINE EXPORTER LYSO"/>
    <property type="match status" value="1"/>
</dbReference>
<name>A0A1F5R665_9BACT</name>
<feature type="transmembrane region" description="Helical" evidence="1">
    <location>
        <begin position="102"/>
        <end position="126"/>
    </location>
</feature>
<keyword evidence="1" id="KW-1133">Transmembrane helix</keyword>
<dbReference type="Proteomes" id="UP000177230">
    <property type="component" value="Unassembled WGS sequence"/>
</dbReference>
<dbReference type="AlphaFoldDB" id="A0A1F5R665"/>
<dbReference type="EMBL" id="MFFM01000041">
    <property type="protein sequence ID" value="OGF09401.1"/>
    <property type="molecule type" value="Genomic_DNA"/>
</dbReference>
<dbReference type="PANTHER" id="PTHR35804:SF1">
    <property type="entry name" value="LYSINE EXPORTER LYSO"/>
    <property type="match status" value="1"/>
</dbReference>
<keyword evidence="1" id="KW-0812">Transmembrane</keyword>